<protein>
    <submittedName>
        <fullName evidence="1">Uncharacterized protein</fullName>
    </submittedName>
</protein>
<dbReference type="Proteomes" id="UP001501470">
    <property type="component" value="Unassembled WGS sequence"/>
</dbReference>
<keyword evidence="2" id="KW-1185">Reference proteome</keyword>
<name>A0ABP4NZZ0_9ACTN</name>
<proteinExistence type="predicted"/>
<gene>
    <name evidence="1" type="ORF">GCM10009827_106850</name>
</gene>
<organism evidence="1 2">
    <name type="scientific">Dactylosporangium maewongense</name>
    <dbReference type="NCBI Taxonomy" id="634393"/>
    <lineage>
        <taxon>Bacteria</taxon>
        <taxon>Bacillati</taxon>
        <taxon>Actinomycetota</taxon>
        <taxon>Actinomycetes</taxon>
        <taxon>Micromonosporales</taxon>
        <taxon>Micromonosporaceae</taxon>
        <taxon>Dactylosporangium</taxon>
    </lineage>
</organism>
<dbReference type="EMBL" id="BAAAQD010000039">
    <property type="protein sequence ID" value="GAA1567758.1"/>
    <property type="molecule type" value="Genomic_DNA"/>
</dbReference>
<evidence type="ECO:0000313" key="2">
    <source>
        <dbReference type="Proteomes" id="UP001501470"/>
    </source>
</evidence>
<reference evidence="2" key="1">
    <citation type="journal article" date="2019" name="Int. J. Syst. Evol. Microbiol.">
        <title>The Global Catalogue of Microorganisms (GCM) 10K type strain sequencing project: providing services to taxonomists for standard genome sequencing and annotation.</title>
        <authorList>
            <consortium name="The Broad Institute Genomics Platform"/>
            <consortium name="The Broad Institute Genome Sequencing Center for Infectious Disease"/>
            <person name="Wu L."/>
            <person name="Ma J."/>
        </authorList>
    </citation>
    <scope>NUCLEOTIDE SEQUENCE [LARGE SCALE GENOMIC DNA]</scope>
    <source>
        <strain evidence="2">JCM 15933</strain>
    </source>
</reference>
<comment type="caution">
    <text evidence="1">The sequence shown here is derived from an EMBL/GenBank/DDBJ whole genome shotgun (WGS) entry which is preliminary data.</text>
</comment>
<evidence type="ECO:0000313" key="1">
    <source>
        <dbReference type="EMBL" id="GAA1567758.1"/>
    </source>
</evidence>
<sequence>MTLGVRASIDPLVEHIGSGLAGQAEPVEQRQPVDARAAGIERRTRCGPGAADHPIIHLGCGASPGLRVAILAFFAVVGTFHTMLE</sequence>
<accession>A0ABP4NZZ0</accession>